<proteinExistence type="predicted"/>
<dbReference type="AlphaFoldDB" id="A0AAN0VK88"/>
<evidence type="ECO:0000313" key="1">
    <source>
        <dbReference type="EMBL" id="AIO30468.1"/>
    </source>
</evidence>
<name>A0AAN0VK88_9BURK</name>
<dbReference type="EMBL" id="CP007782">
    <property type="protein sequence ID" value="AIO30468.1"/>
    <property type="molecule type" value="Genomic_DNA"/>
</dbReference>
<protein>
    <submittedName>
        <fullName evidence="1">Uncharacterized protein</fullName>
    </submittedName>
</protein>
<accession>A0AAN0VK88</accession>
<dbReference type="Proteomes" id="UP000029413">
    <property type="component" value="Chromosome 3"/>
</dbReference>
<sequence length="427" mass="46180">MDASQRNDLTAPMNSTQAVFLHAGYGAADGWLWSCLRDLDGVTAYDEPLRAMVASHDDEGGPASGVAGVDAAAAPRPHPDIADSLRHDALGLSLVELAFSANQFEDATPEYASDIEYFLRMLMAQAFDRDRLPVFRFGESLGRLAWMRRTFPDVVHVVVARNPLAQWQSCRDRFVMHRDAHGIALPFLALACSRSVPAAERVIAGLRIDLPDDFPCVGDRTVDRCAEFFNAHVAYVGPASSYRAFLGCWLLAMRHATTHADAVFDCDLAIRSHAYLRAAEAWIANLTGLTPSMRAAHRNRAVRDYAPPLLEDDVHLAAMEVGKSLVRDGNAPVDALALWASKLAEATLSARAGAGPGMTHAQACVDQAIRIVDLAAAGSFGCDAVLASELAMMKAALGGFAEQATERRAGPWSRLTTSARQLLSIRR</sequence>
<dbReference type="KEGG" id="bcen:DM39_6708"/>
<organism evidence="1 2">
    <name type="scientific">Burkholderia cenocepacia</name>
    <dbReference type="NCBI Taxonomy" id="95486"/>
    <lineage>
        <taxon>Bacteria</taxon>
        <taxon>Pseudomonadati</taxon>
        <taxon>Pseudomonadota</taxon>
        <taxon>Betaproteobacteria</taxon>
        <taxon>Burkholderiales</taxon>
        <taxon>Burkholderiaceae</taxon>
        <taxon>Burkholderia</taxon>
        <taxon>Burkholderia cepacia complex</taxon>
    </lineage>
</organism>
<evidence type="ECO:0000313" key="2">
    <source>
        <dbReference type="Proteomes" id="UP000029413"/>
    </source>
</evidence>
<gene>
    <name evidence="1" type="ORF">DM39_6708</name>
</gene>
<reference evidence="1 2" key="1">
    <citation type="submission" date="2014-05" db="EMBL/GenBank/DDBJ databases">
        <authorList>
            <person name="Bishop-Lilly K.A."/>
            <person name="Broomall S.M."/>
            <person name="Chain P.S."/>
            <person name="Chertkov O."/>
            <person name="Coyne S.R."/>
            <person name="Daligault H.E."/>
            <person name="Davenport K.W."/>
            <person name="Erkkila T."/>
            <person name="Frey K.G."/>
            <person name="Gibbons H.S."/>
            <person name="Gu W."/>
            <person name="Jaissle J."/>
            <person name="Johnson S.L."/>
            <person name="Koroleva G.I."/>
            <person name="Ladner J.T."/>
            <person name="Lo C.-C."/>
            <person name="Minogue T.D."/>
            <person name="Munk C."/>
            <person name="Palacios G.F."/>
            <person name="Redden C.L."/>
            <person name="Rosenzweig C.N."/>
            <person name="Scholz M.B."/>
            <person name="Teshima H."/>
            <person name="Xu Y."/>
        </authorList>
    </citation>
    <scope>NUCLEOTIDE SEQUENCE [LARGE SCALE GENOMIC DNA]</scope>
    <source>
        <strain evidence="1 2">DDS 22E-1</strain>
    </source>
</reference>
<keyword evidence="2" id="KW-1185">Reference proteome</keyword>